<keyword evidence="8" id="KW-1185">Reference proteome</keyword>
<dbReference type="Gene3D" id="3.40.50.300">
    <property type="entry name" value="P-loop containing nucleotide triphosphate hydrolases"/>
    <property type="match status" value="1"/>
</dbReference>
<dbReference type="PANTHER" id="PTHR32341">
    <property type="entry name" value="INTERFERON-INDUCIBLE GTPASE"/>
    <property type="match status" value="1"/>
</dbReference>
<comment type="similarity">
    <text evidence="1">Belongs to the TRAFAC class dynamin-like GTPase superfamily. IRG family.</text>
</comment>
<evidence type="ECO:0000313" key="7">
    <source>
        <dbReference type="EMBL" id="PPQ65200.1"/>
    </source>
</evidence>
<evidence type="ECO:0000256" key="5">
    <source>
        <dbReference type="SAM" id="MobiDB-lite"/>
    </source>
</evidence>
<dbReference type="STRING" id="181874.A0A409VG20"/>
<dbReference type="PROSITE" id="PS51716">
    <property type="entry name" value="G_IRG"/>
    <property type="match status" value="1"/>
</dbReference>
<dbReference type="InterPro" id="IPR007743">
    <property type="entry name" value="Immunity-related_GTPase-like"/>
</dbReference>
<protein>
    <recommendedName>
        <fullName evidence="6">IRG-type G domain-containing protein</fullName>
    </recommendedName>
</protein>
<keyword evidence="4" id="KW-0342">GTP-binding</keyword>
<evidence type="ECO:0000313" key="8">
    <source>
        <dbReference type="Proteomes" id="UP000284842"/>
    </source>
</evidence>
<dbReference type="PANTHER" id="PTHR32341:SF10">
    <property type="entry name" value="INTERFERON-INDUCIBLE GTPASE 5"/>
    <property type="match status" value="1"/>
</dbReference>
<keyword evidence="3" id="KW-0378">Hydrolase</keyword>
<evidence type="ECO:0000256" key="3">
    <source>
        <dbReference type="ARBA" id="ARBA00022801"/>
    </source>
</evidence>
<proteinExistence type="inferred from homology"/>
<dbReference type="InterPro" id="IPR051515">
    <property type="entry name" value="IRG"/>
</dbReference>
<dbReference type="AlphaFoldDB" id="A0A409VG20"/>
<evidence type="ECO:0000256" key="4">
    <source>
        <dbReference type="ARBA" id="ARBA00023134"/>
    </source>
</evidence>
<dbReference type="OrthoDB" id="422720at2759"/>
<dbReference type="SUPFAM" id="SSF52540">
    <property type="entry name" value="P-loop containing nucleoside triphosphate hydrolases"/>
    <property type="match status" value="1"/>
</dbReference>
<evidence type="ECO:0000256" key="2">
    <source>
        <dbReference type="ARBA" id="ARBA00022741"/>
    </source>
</evidence>
<dbReference type="InterPro" id="IPR027417">
    <property type="entry name" value="P-loop_NTPase"/>
</dbReference>
<gene>
    <name evidence="7" type="ORF">CVT24_011386</name>
</gene>
<evidence type="ECO:0000256" key="1">
    <source>
        <dbReference type="ARBA" id="ARBA00005429"/>
    </source>
</evidence>
<dbReference type="Proteomes" id="UP000284842">
    <property type="component" value="Unassembled WGS sequence"/>
</dbReference>
<organism evidence="7 8">
    <name type="scientific">Panaeolus cyanescens</name>
    <dbReference type="NCBI Taxonomy" id="181874"/>
    <lineage>
        <taxon>Eukaryota</taxon>
        <taxon>Fungi</taxon>
        <taxon>Dikarya</taxon>
        <taxon>Basidiomycota</taxon>
        <taxon>Agaricomycotina</taxon>
        <taxon>Agaricomycetes</taxon>
        <taxon>Agaricomycetidae</taxon>
        <taxon>Agaricales</taxon>
        <taxon>Agaricineae</taxon>
        <taxon>Galeropsidaceae</taxon>
        <taxon>Panaeolus</taxon>
    </lineage>
</organism>
<dbReference type="InParanoid" id="A0A409VG20"/>
<dbReference type="Pfam" id="PF05049">
    <property type="entry name" value="IIGP"/>
    <property type="match status" value="1"/>
</dbReference>
<accession>A0A409VG20</accession>
<name>A0A409VG20_9AGAR</name>
<dbReference type="CDD" id="cd06503">
    <property type="entry name" value="ATP-synt_Fo_b"/>
    <property type="match status" value="1"/>
</dbReference>
<dbReference type="GO" id="GO:0005525">
    <property type="term" value="F:GTP binding"/>
    <property type="evidence" value="ECO:0007669"/>
    <property type="project" value="UniProtKB-KW"/>
</dbReference>
<dbReference type="GO" id="GO:0016787">
    <property type="term" value="F:hydrolase activity"/>
    <property type="evidence" value="ECO:0007669"/>
    <property type="project" value="UniProtKB-KW"/>
</dbReference>
<reference evidence="7 8" key="1">
    <citation type="journal article" date="2018" name="Evol. Lett.">
        <title>Horizontal gene cluster transfer increased hallucinogenic mushroom diversity.</title>
        <authorList>
            <person name="Reynolds H.T."/>
            <person name="Vijayakumar V."/>
            <person name="Gluck-Thaler E."/>
            <person name="Korotkin H.B."/>
            <person name="Matheny P.B."/>
            <person name="Slot J.C."/>
        </authorList>
    </citation>
    <scope>NUCLEOTIDE SEQUENCE [LARGE SCALE GENOMIC DNA]</scope>
    <source>
        <strain evidence="7 8">2629</strain>
    </source>
</reference>
<comment type="caution">
    <text evidence="7">The sequence shown here is derived from an EMBL/GenBank/DDBJ whole genome shotgun (WGS) entry which is preliminary data.</text>
</comment>
<evidence type="ECO:0000259" key="6">
    <source>
        <dbReference type="PROSITE" id="PS51716"/>
    </source>
</evidence>
<feature type="domain" description="IRG-type G" evidence="6">
    <location>
        <begin position="106"/>
        <end position="293"/>
    </location>
</feature>
<dbReference type="InterPro" id="IPR030385">
    <property type="entry name" value="G_IRG_dom"/>
</dbReference>
<sequence length="315" mass="35462">MSVDILYLQNEITKAEERKRKGEELKDTAKRESEEARKIAEEAKRGLQAVKEQAATIIKEAEEATRQAEYARREAEEHLERGIPPEFQPTEEDKRHFRKQYGIQVDKINIAITGASGTGKSSFINALRGLSPGDPGAASAGFDETTEVIQGYADPRHPNIVWYDVPGANTPRIRGWTYFTHQGLFVFDVIVVLFCDRFTETVGTLISNANKCSIPSFLIRTKADQLIRNMRDDAPSSMSDEAVRELVIKNTRKMAGVNLRRLQLPDQRVYIVSKEAMKKWVVAHELSASSVDEMEFLQDILPPTDAVLTVTTRVP</sequence>
<dbReference type="EMBL" id="NHTK01006070">
    <property type="protein sequence ID" value="PPQ65200.1"/>
    <property type="molecule type" value="Genomic_DNA"/>
</dbReference>
<feature type="region of interest" description="Disordered" evidence="5">
    <location>
        <begin position="18"/>
        <end position="37"/>
    </location>
</feature>
<keyword evidence="2" id="KW-0547">Nucleotide-binding</keyword>
<dbReference type="GO" id="GO:0016020">
    <property type="term" value="C:membrane"/>
    <property type="evidence" value="ECO:0007669"/>
    <property type="project" value="InterPro"/>
</dbReference>